<dbReference type="Proteomes" id="UP000287651">
    <property type="component" value="Unassembled WGS sequence"/>
</dbReference>
<sequence length="154" mass="17642">MPSFFSRSSLNHYPRPHCCFLYQLLYRCHTAPLMLLPPTVVHNPPLPTTASPPMSLPHSLSSRLDACPIRDWRCCHLPLLLPTATMITLICPTLPSTSTASSHDHDHSYLPIAAIYLCNFQPRYDHPHLPCIAIYLRYFQPRRLITLICRLQLT</sequence>
<comment type="caution">
    <text evidence="1">The sequence shown here is derived from an EMBL/GenBank/DDBJ whole genome shotgun (WGS) entry which is preliminary data.</text>
</comment>
<reference evidence="1 2" key="1">
    <citation type="journal article" date="2014" name="Agronomy (Basel)">
        <title>A Draft Genome Sequence for Ensete ventricosum, the Drought-Tolerant Tree Against Hunger.</title>
        <authorList>
            <person name="Harrison J."/>
            <person name="Moore K.A."/>
            <person name="Paszkiewicz K."/>
            <person name="Jones T."/>
            <person name="Grant M."/>
            <person name="Ambacheew D."/>
            <person name="Muzemil S."/>
            <person name="Studholme D.J."/>
        </authorList>
    </citation>
    <scope>NUCLEOTIDE SEQUENCE [LARGE SCALE GENOMIC DNA]</scope>
</reference>
<evidence type="ECO:0000313" key="2">
    <source>
        <dbReference type="Proteomes" id="UP000287651"/>
    </source>
</evidence>
<proteinExistence type="predicted"/>
<dbReference type="AlphaFoldDB" id="A0A426YHF1"/>
<organism evidence="1 2">
    <name type="scientific">Ensete ventricosum</name>
    <name type="common">Abyssinian banana</name>
    <name type="synonym">Musa ensete</name>
    <dbReference type="NCBI Taxonomy" id="4639"/>
    <lineage>
        <taxon>Eukaryota</taxon>
        <taxon>Viridiplantae</taxon>
        <taxon>Streptophyta</taxon>
        <taxon>Embryophyta</taxon>
        <taxon>Tracheophyta</taxon>
        <taxon>Spermatophyta</taxon>
        <taxon>Magnoliopsida</taxon>
        <taxon>Liliopsida</taxon>
        <taxon>Zingiberales</taxon>
        <taxon>Musaceae</taxon>
        <taxon>Ensete</taxon>
    </lineage>
</organism>
<name>A0A426YHF1_ENSVE</name>
<evidence type="ECO:0000313" key="1">
    <source>
        <dbReference type="EMBL" id="RRT51143.1"/>
    </source>
</evidence>
<accession>A0A426YHF1</accession>
<gene>
    <name evidence="1" type="ORF">B296_00008995</name>
</gene>
<protein>
    <submittedName>
        <fullName evidence="1">Uncharacterized protein</fullName>
    </submittedName>
</protein>
<dbReference type="EMBL" id="AMZH03012372">
    <property type="protein sequence ID" value="RRT51143.1"/>
    <property type="molecule type" value="Genomic_DNA"/>
</dbReference>